<dbReference type="HOGENOM" id="CLU_3003141_0_0_2"/>
<protein>
    <submittedName>
        <fullName evidence="1">Uncharacterized protein</fullName>
    </submittedName>
</protein>
<evidence type="ECO:0000313" key="1">
    <source>
        <dbReference type="EMBL" id="AET65749.1"/>
    </source>
</evidence>
<sequence>MMTSYKSKRRYEYDVCFRCTSEQRKFLEKCAWENGVGLAEVGRACIDLLMEKEGAT</sequence>
<keyword evidence="1" id="KW-0614">Plasmid</keyword>
<keyword evidence="2" id="KW-1185">Reference proteome</keyword>
<proteinExistence type="predicted"/>
<accession>G7WRK8</accession>
<reference evidence="1 2" key="1">
    <citation type="journal article" date="2012" name="PLoS ONE">
        <title>The genome characteristics and predicted function of methyl-group oxidation pathway in the obligate aceticlastic methanogens, Methanosaeta spp.</title>
        <authorList>
            <person name="Zhu J."/>
            <person name="Zheng H."/>
            <person name="Ai G."/>
            <person name="Zhang G."/>
            <person name="Liu D."/>
            <person name="Liu X."/>
            <person name="Dong X."/>
        </authorList>
    </citation>
    <scope>NUCLEOTIDE SEQUENCE [LARGE SCALE GENOMIC DNA]</scope>
    <source>
        <strain evidence="2">6Ac</strain>
        <plasmid evidence="2">Plasmid pH6Ac</plasmid>
    </source>
</reference>
<dbReference type="EMBL" id="CP003118">
    <property type="protein sequence ID" value="AET65749.1"/>
    <property type="molecule type" value="Genomic_DNA"/>
</dbReference>
<gene>
    <name evidence="1" type="ordered locus">Mhar_2399</name>
</gene>
<dbReference type="KEGG" id="mhi:Mhar_2399"/>
<dbReference type="Proteomes" id="UP000005877">
    <property type="component" value="Plasmid pH6Ac"/>
</dbReference>
<geneLocation type="plasmid" evidence="1 2">
    <name>pH6Ac</name>
</geneLocation>
<organism evidence="1 2">
    <name type="scientific">Methanothrix harundinacea (strain 6Ac)</name>
    <name type="common">Methanosaeta harundinacea</name>
    <dbReference type="NCBI Taxonomy" id="1110509"/>
    <lineage>
        <taxon>Archaea</taxon>
        <taxon>Methanobacteriati</taxon>
        <taxon>Methanobacteriota</taxon>
        <taxon>Stenosarchaea group</taxon>
        <taxon>Methanomicrobia</taxon>
        <taxon>Methanotrichales</taxon>
        <taxon>Methanotrichaceae</taxon>
        <taxon>Methanothrix</taxon>
    </lineage>
</organism>
<name>G7WRK8_METH6</name>
<dbReference type="AlphaFoldDB" id="G7WRK8"/>
<evidence type="ECO:0000313" key="2">
    <source>
        <dbReference type="Proteomes" id="UP000005877"/>
    </source>
</evidence>